<feature type="signal peptide" evidence="1">
    <location>
        <begin position="1"/>
        <end position="21"/>
    </location>
</feature>
<name>A0A4V6QKM2_9LEPT</name>
<evidence type="ECO:0000313" key="3">
    <source>
        <dbReference type="Proteomes" id="UP000298458"/>
    </source>
</evidence>
<dbReference type="PROSITE" id="PS51257">
    <property type="entry name" value="PROKAR_LIPOPROTEIN"/>
    <property type="match status" value="1"/>
</dbReference>
<dbReference type="Proteomes" id="UP000298458">
    <property type="component" value="Unassembled WGS sequence"/>
</dbReference>
<reference evidence="2" key="1">
    <citation type="journal article" date="2019" name="PLoS Negl. Trop. Dis.">
        <title>Revisiting the worldwide diversity of Leptospira species in the environment.</title>
        <authorList>
            <person name="Vincent A.T."/>
            <person name="Schiettekatte O."/>
            <person name="Bourhy P."/>
            <person name="Veyrier F.J."/>
            <person name="Picardeau M."/>
        </authorList>
    </citation>
    <scope>NUCLEOTIDE SEQUENCE [LARGE SCALE GENOMIC DNA]</scope>
    <source>
        <strain evidence="2">SSW15</strain>
    </source>
</reference>
<sequence length="153" mass="15720">MKSIFLKTLILALAIGLSACAKHGKTNETDNSGILAAILAAPSGDNTKSVLKITQVDATSWSGICYDTFSLLNSGNAGSVPVSGTDFYNATLGALQSAPPLVREAVSKSTCSSLGFSGGVLQRGTGNNFNYKLYECNPDVGVCTFAAIQAAGF</sequence>
<organism evidence="2 3">
    <name type="scientific">Leptospira fletcheri</name>
    <dbReference type="NCBI Taxonomy" id="2484981"/>
    <lineage>
        <taxon>Bacteria</taxon>
        <taxon>Pseudomonadati</taxon>
        <taxon>Spirochaetota</taxon>
        <taxon>Spirochaetia</taxon>
        <taxon>Leptospirales</taxon>
        <taxon>Leptospiraceae</taxon>
        <taxon>Leptospira</taxon>
    </lineage>
</organism>
<dbReference type="AlphaFoldDB" id="A0A4V6QKM2"/>
<feature type="chain" id="PRO_5020911698" description="Lipoprotein" evidence="1">
    <location>
        <begin position="22"/>
        <end position="153"/>
    </location>
</feature>
<evidence type="ECO:0000256" key="1">
    <source>
        <dbReference type="SAM" id="SignalP"/>
    </source>
</evidence>
<keyword evidence="3" id="KW-1185">Reference proteome</keyword>
<evidence type="ECO:0000313" key="2">
    <source>
        <dbReference type="EMBL" id="TGK06569.1"/>
    </source>
</evidence>
<keyword evidence="1" id="KW-0732">Signal</keyword>
<gene>
    <name evidence="2" type="ORF">EHO60_16020</name>
</gene>
<proteinExistence type="predicted"/>
<dbReference type="EMBL" id="RQET01000013">
    <property type="protein sequence ID" value="TGK06569.1"/>
    <property type="molecule type" value="Genomic_DNA"/>
</dbReference>
<dbReference type="OrthoDB" id="327712at2"/>
<comment type="caution">
    <text evidence="2">The sequence shown here is derived from an EMBL/GenBank/DDBJ whole genome shotgun (WGS) entry which is preliminary data.</text>
</comment>
<evidence type="ECO:0008006" key="4">
    <source>
        <dbReference type="Google" id="ProtNLM"/>
    </source>
</evidence>
<dbReference type="NCBIfam" id="NF047459">
    <property type="entry name" value="LA_3150_fam_lipo"/>
    <property type="match status" value="1"/>
</dbReference>
<protein>
    <recommendedName>
        <fullName evidence="4">Lipoprotein</fullName>
    </recommendedName>
</protein>
<accession>A0A4V6QKM2</accession>